<gene>
    <name evidence="2" type="ORF">GCM10022207_89630</name>
</gene>
<feature type="region of interest" description="Disordered" evidence="1">
    <location>
        <begin position="66"/>
        <end position="103"/>
    </location>
</feature>
<accession>A0ABP7LU53</accession>
<dbReference type="Proteomes" id="UP001501563">
    <property type="component" value="Unassembled WGS sequence"/>
</dbReference>
<evidence type="ECO:0000313" key="2">
    <source>
        <dbReference type="EMBL" id="GAA3906269.1"/>
    </source>
</evidence>
<reference evidence="3" key="1">
    <citation type="journal article" date="2019" name="Int. J. Syst. Evol. Microbiol.">
        <title>The Global Catalogue of Microorganisms (GCM) 10K type strain sequencing project: providing services to taxonomists for standard genome sequencing and annotation.</title>
        <authorList>
            <consortium name="The Broad Institute Genomics Platform"/>
            <consortium name="The Broad Institute Genome Sequencing Center for Infectious Disease"/>
            <person name="Wu L."/>
            <person name="Ma J."/>
        </authorList>
    </citation>
    <scope>NUCLEOTIDE SEQUENCE [LARGE SCALE GENOMIC DNA]</scope>
    <source>
        <strain evidence="3">JCM 16578</strain>
    </source>
</reference>
<evidence type="ECO:0000256" key="1">
    <source>
        <dbReference type="SAM" id="MobiDB-lite"/>
    </source>
</evidence>
<sequence length="103" mass="10779">MPFEAVDTAFDRVPLTVVDRVELRRPTATGAAFLAVVGLVNLVRDGAEDAASSQVGAVLARGVRLVRADPPRPGAGPARPQARNPDTVQDGLELRGVTSLAPR</sequence>
<protein>
    <submittedName>
        <fullName evidence="2">Uncharacterized protein</fullName>
    </submittedName>
</protein>
<evidence type="ECO:0000313" key="3">
    <source>
        <dbReference type="Proteomes" id="UP001501563"/>
    </source>
</evidence>
<feature type="compositionally biased region" description="Low complexity" evidence="1">
    <location>
        <begin position="75"/>
        <end position="85"/>
    </location>
</feature>
<organism evidence="2 3">
    <name type="scientific">Streptomyces lannensis</name>
    <dbReference type="NCBI Taxonomy" id="766498"/>
    <lineage>
        <taxon>Bacteria</taxon>
        <taxon>Bacillati</taxon>
        <taxon>Actinomycetota</taxon>
        <taxon>Actinomycetes</taxon>
        <taxon>Kitasatosporales</taxon>
        <taxon>Streptomycetaceae</taxon>
        <taxon>Streptomyces</taxon>
    </lineage>
</organism>
<comment type="caution">
    <text evidence="2">The sequence shown here is derived from an EMBL/GenBank/DDBJ whole genome shotgun (WGS) entry which is preliminary data.</text>
</comment>
<dbReference type="EMBL" id="BAAAZA010000063">
    <property type="protein sequence ID" value="GAA3906269.1"/>
    <property type="molecule type" value="Genomic_DNA"/>
</dbReference>
<keyword evidence="3" id="KW-1185">Reference proteome</keyword>
<proteinExistence type="predicted"/>
<name>A0ABP7LU53_9ACTN</name>